<reference evidence="1" key="1">
    <citation type="submission" date="2024-05" db="EMBL/GenBank/DDBJ databases">
        <authorList>
            <person name="Kim S."/>
            <person name="Heo J."/>
            <person name="Choi H."/>
            <person name="Choi Y."/>
            <person name="Kwon S.-W."/>
            <person name="Kim Y."/>
        </authorList>
    </citation>
    <scope>NUCLEOTIDE SEQUENCE</scope>
    <source>
        <strain evidence="1">KACC 23699</strain>
    </source>
</reference>
<proteinExistence type="predicted"/>
<gene>
    <name evidence="1" type="ORF">ABEG17_13475</name>
</gene>
<name>A0AAU7JQX6_9MICO</name>
<dbReference type="AlphaFoldDB" id="A0AAU7JQX6"/>
<accession>A0AAU7JQX6</accession>
<evidence type="ECO:0000313" key="1">
    <source>
        <dbReference type="EMBL" id="XBO42575.1"/>
    </source>
</evidence>
<protein>
    <recommendedName>
        <fullName evidence="2">DUF4129 domain-containing protein</fullName>
    </recommendedName>
</protein>
<sequence length="134" mass="14927">MLLMLGNGAALAIVVAGACVLLRWVSSGVPPKTLQPVFDRIDALRARRRPRPEPLPPILVALEVSRLADHVRYVERSDLPNKAERLMAARLAYDHTLRDYCRAVDIPVPTAIRGLSSEQRFHMESALIGTGHEW</sequence>
<dbReference type="EMBL" id="CP157483">
    <property type="protein sequence ID" value="XBO42575.1"/>
    <property type="molecule type" value="Genomic_DNA"/>
</dbReference>
<evidence type="ECO:0008006" key="2">
    <source>
        <dbReference type="Google" id="ProtNLM"/>
    </source>
</evidence>
<dbReference type="RefSeq" id="WP_406829994.1">
    <property type="nucleotide sequence ID" value="NZ_CP157483.1"/>
</dbReference>
<organism evidence="1">
    <name type="scientific">Pedococcus sp. KACC 23699</name>
    <dbReference type="NCBI Taxonomy" id="3149228"/>
    <lineage>
        <taxon>Bacteria</taxon>
        <taxon>Bacillati</taxon>
        <taxon>Actinomycetota</taxon>
        <taxon>Actinomycetes</taxon>
        <taxon>Micrococcales</taxon>
        <taxon>Intrasporangiaceae</taxon>
        <taxon>Pedococcus</taxon>
    </lineage>
</organism>